<name>A0A6A8LC53_BACVE</name>
<evidence type="ECO:0000256" key="1">
    <source>
        <dbReference type="SAM" id="Coils"/>
    </source>
</evidence>
<feature type="coiled-coil region" evidence="1">
    <location>
        <begin position="19"/>
        <end position="57"/>
    </location>
</feature>
<dbReference type="AlphaFoldDB" id="A0A6A8LC53"/>
<feature type="region of interest" description="Disordered" evidence="2">
    <location>
        <begin position="93"/>
        <end position="121"/>
    </location>
</feature>
<protein>
    <recommendedName>
        <fullName evidence="4">AMP-dependent synthetase and ligase</fullName>
    </recommendedName>
</protein>
<keyword evidence="1" id="KW-0175">Coiled coil</keyword>
<organism evidence="3">
    <name type="scientific">Bacillus velezensis</name>
    <dbReference type="NCBI Taxonomy" id="492670"/>
    <lineage>
        <taxon>Bacteria</taxon>
        <taxon>Bacillati</taxon>
        <taxon>Bacillota</taxon>
        <taxon>Bacilli</taxon>
        <taxon>Bacillales</taxon>
        <taxon>Bacillaceae</taxon>
        <taxon>Bacillus</taxon>
        <taxon>Bacillus amyloliquefaciens group</taxon>
    </lineage>
</organism>
<sequence length="121" mass="14122">MMYQNQYSGNQLQQCRQTAQQLIQQTQQSSQQYKQMLQQEQQNIQMLQQILNHEQHAVHTIQQALQGHELAIQKCQQIVNVCNQLQQEVSGHMPAPMANANVSSFPQTQHHTPFQQHSYQQ</sequence>
<dbReference type="EMBL" id="WKKV01000001">
    <property type="protein sequence ID" value="MSE00492.1"/>
    <property type="molecule type" value="Genomic_DNA"/>
</dbReference>
<comment type="caution">
    <text evidence="3">The sequence shown here is derived from an EMBL/GenBank/DDBJ whole genome shotgun (WGS) entry which is preliminary data.</text>
</comment>
<proteinExistence type="predicted"/>
<reference evidence="3" key="1">
    <citation type="submission" date="2019-11" db="EMBL/GenBank/DDBJ databases">
        <title>Draft Genome Sequence of Plant Growth-Promoting Rhizosphere-Associated Bacteria.</title>
        <authorList>
            <person name="Vasilyev I.Y."/>
            <person name="Radchenko V."/>
            <person name="Ilnitskaya E.V."/>
        </authorList>
    </citation>
    <scope>NUCLEOTIDE SEQUENCE</scope>
    <source>
        <strain evidence="3">VRA_517_n</strain>
    </source>
</reference>
<evidence type="ECO:0000256" key="2">
    <source>
        <dbReference type="SAM" id="MobiDB-lite"/>
    </source>
</evidence>
<evidence type="ECO:0008006" key="4">
    <source>
        <dbReference type="Google" id="ProtNLM"/>
    </source>
</evidence>
<feature type="compositionally biased region" description="Low complexity" evidence="2">
    <location>
        <begin position="105"/>
        <end position="121"/>
    </location>
</feature>
<evidence type="ECO:0000313" key="3">
    <source>
        <dbReference type="EMBL" id="MSE00492.1"/>
    </source>
</evidence>
<gene>
    <name evidence="3" type="ORF">GKC39_00245</name>
</gene>
<accession>A0A6A8LC53</accession>